<dbReference type="GO" id="GO:0016020">
    <property type="term" value="C:membrane"/>
    <property type="evidence" value="ECO:0007669"/>
    <property type="project" value="UniProtKB-SubCell"/>
</dbReference>
<dbReference type="OrthoDB" id="9807568at2"/>
<dbReference type="RefSeq" id="WP_066791361.1">
    <property type="nucleotide sequence ID" value="NZ_LWQS01000114.1"/>
</dbReference>
<dbReference type="NCBIfam" id="NF005141">
    <property type="entry name" value="PRK06590.1"/>
    <property type="match status" value="1"/>
</dbReference>
<feature type="transmembrane region" description="Helical" evidence="7">
    <location>
        <begin position="205"/>
        <end position="224"/>
    </location>
</feature>
<feature type="transmembrane region" description="Helical" evidence="7">
    <location>
        <begin position="285"/>
        <end position="303"/>
    </location>
</feature>
<dbReference type="NCBIfam" id="TIGR01974">
    <property type="entry name" value="NDH_I_L"/>
    <property type="match status" value="1"/>
</dbReference>
<reference evidence="10 11" key="1">
    <citation type="submission" date="2016-04" db="EMBL/GenBank/DDBJ databases">
        <title>Chloroflexus islandicus sp. nov., a thermophilic filamentous anoxygenic phototrophic bacterium from geyser Strokkur (Iceland).</title>
        <authorList>
            <person name="Gaisin V.A."/>
            <person name="Kalashnikov A.M."/>
            <person name="Sukhacheva M.V."/>
            <person name="Grouzdev D.S."/>
            <person name="Ivanov T.M."/>
            <person name="Kuznetsov B."/>
            <person name="Gorlenko V.M."/>
        </authorList>
    </citation>
    <scope>NUCLEOTIDE SEQUENCE [LARGE SCALE GENOMIC DNA]</scope>
    <source>
        <strain evidence="11">isl-2</strain>
    </source>
</reference>
<feature type="transmembrane region" description="Helical" evidence="7">
    <location>
        <begin position="6"/>
        <end position="24"/>
    </location>
</feature>
<dbReference type="Pfam" id="PF00361">
    <property type="entry name" value="Proton_antipo_M"/>
    <property type="match status" value="1"/>
</dbReference>
<dbReference type="InterPro" id="IPR001750">
    <property type="entry name" value="ND/Mrp_TM"/>
</dbReference>
<feature type="transmembrane region" description="Helical" evidence="7">
    <location>
        <begin position="142"/>
        <end position="159"/>
    </location>
</feature>
<evidence type="ECO:0000256" key="7">
    <source>
        <dbReference type="SAM" id="Phobius"/>
    </source>
</evidence>
<feature type="region of interest" description="Disordered" evidence="6">
    <location>
        <begin position="505"/>
        <end position="528"/>
    </location>
</feature>
<feature type="transmembrane region" description="Helical" evidence="7">
    <location>
        <begin position="110"/>
        <end position="135"/>
    </location>
</feature>
<feature type="transmembrane region" description="Helical" evidence="7">
    <location>
        <begin position="428"/>
        <end position="450"/>
    </location>
</feature>
<dbReference type="InterPro" id="IPR018393">
    <property type="entry name" value="NADHpl_OxRdtase_5_subgr"/>
</dbReference>
<feature type="transmembrane region" description="Helical" evidence="7">
    <location>
        <begin position="578"/>
        <end position="600"/>
    </location>
</feature>
<dbReference type="GO" id="GO:0042773">
    <property type="term" value="P:ATP synthesis coupled electron transport"/>
    <property type="evidence" value="ECO:0007669"/>
    <property type="project" value="InterPro"/>
</dbReference>
<organism evidence="10 11">
    <name type="scientific">Chloroflexus islandicus</name>
    <dbReference type="NCBI Taxonomy" id="1707952"/>
    <lineage>
        <taxon>Bacteria</taxon>
        <taxon>Bacillati</taxon>
        <taxon>Chloroflexota</taxon>
        <taxon>Chloroflexia</taxon>
        <taxon>Chloroflexales</taxon>
        <taxon>Chloroflexineae</taxon>
        <taxon>Chloroflexaceae</taxon>
        <taxon>Chloroflexus</taxon>
    </lineage>
</organism>
<evidence type="ECO:0000256" key="2">
    <source>
        <dbReference type="ARBA" id="ARBA00022692"/>
    </source>
</evidence>
<evidence type="ECO:0000256" key="6">
    <source>
        <dbReference type="SAM" id="MobiDB-lite"/>
    </source>
</evidence>
<dbReference type="Pfam" id="PF00662">
    <property type="entry name" value="Proton_antipo_N"/>
    <property type="match status" value="1"/>
</dbReference>
<dbReference type="STRING" id="1707952.A6A03_05275"/>
<dbReference type="Proteomes" id="UP000078287">
    <property type="component" value="Unassembled WGS sequence"/>
</dbReference>
<dbReference type="AlphaFoldDB" id="A0A178LTX7"/>
<dbReference type="InterPro" id="IPR003945">
    <property type="entry name" value="NU5C-like"/>
</dbReference>
<dbReference type="GO" id="GO:0003954">
    <property type="term" value="F:NADH dehydrogenase activity"/>
    <property type="evidence" value="ECO:0007669"/>
    <property type="project" value="TreeGrafter"/>
</dbReference>
<feature type="transmembrane region" description="Helical" evidence="7">
    <location>
        <begin position="538"/>
        <end position="558"/>
    </location>
</feature>
<sequence>MAFFLQNAWLIPLLPLLASAIITLTPIRRQAMASAWLATGLMMVATVLALGLLAAVAGGWALHHGELVQLAAHHGEHGAFAFPEPNVVQRLVWAPAGDTVLQMGIYIDGAAAAMLAMVTITSTCIHLFSIGYMAAHPRQSRFFSFIALFTAAMLLMSMADNLLLFFMAWEIMGLCSYLLIGFLYERPSAARAAVKAFITTRIGDVLLLLGIVYLYAQAGGIGFGNEEGGIFYPPLLERLASETGALGLSHAAGIALLIFGGTVGKSAQFPLHVWLPDAMEGPTPVSALIHAATMVAAGVFLVARTFPIFAADPTSLGVVAFIGAFTALFAATIALAQFDIKRILAYSTLSQLGFMVAALGVGGWVAAMFHLITHAFFKALLFLGSGSIIHAMEQQPAIQRIHHDDEYAAQQTAQDIRNMGGLRTRLPWTFWTYTAGYLALAGIVPFAGFWSKDEILLDAFKHNLAVYLTLSAAAFLTAVYMTRQWWLVFFGEYRGAHPVVFQNPDAPAGHAEHGHDDLHHDDHHHDHGEHWHEDPRMIAALVVLASFAVTAGAFNLPFDGPGGHWLASLWGQEAAKLNPLVAGLSLLIALAGIGLGWYGYRNAFATATETDPLAARAPRLFAILNAKYRIDELYAATVGRLTASLATAWSLIDRSVIDRLVDGMGRFTFGLGKVNFIIDDTLLNDGPDGLASGTQGTGRQARRLQTGKAQDYLIYVFSGLLALAVFWLYVIGR</sequence>
<feature type="transmembrane region" description="Helical" evidence="7">
    <location>
        <begin position="712"/>
        <end position="731"/>
    </location>
</feature>
<evidence type="ECO:0000256" key="5">
    <source>
        <dbReference type="RuleBase" id="RU000320"/>
    </source>
</evidence>
<dbReference type="PRINTS" id="PR01434">
    <property type="entry name" value="NADHDHGNASE5"/>
</dbReference>
<feature type="transmembrane region" description="Helical" evidence="7">
    <location>
        <begin position="462"/>
        <end position="481"/>
    </location>
</feature>
<dbReference type="Gene3D" id="1.20.5.2700">
    <property type="match status" value="2"/>
</dbReference>
<dbReference type="PANTHER" id="PTHR42829">
    <property type="entry name" value="NADH-UBIQUINONE OXIDOREDUCTASE CHAIN 5"/>
    <property type="match status" value="1"/>
</dbReference>
<feature type="transmembrane region" description="Helical" evidence="7">
    <location>
        <begin position="371"/>
        <end position="392"/>
    </location>
</feature>
<gene>
    <name evidence="10" type="ORF">A6A03_05275</name>
</gene>
<evidence type="ECO:0000256" key="1">
    <source>
        <dbReference type="ARBA" id="ARBA00004127"/>
    </source>
</evidence>
<comment type="caution">
    <text evidence="10">The sequence shown here is derived from an EMBL/GenBank/DDBJ whole genome shotgun (WGS) entry which is preliminary data.</text>
</comment>
<feature type="transmembrane region" description="Helical" evidence="7">
    <location>
        <begin position="36"/>
        <end position="62"/>
    </location>
</feature>
<feature type="transmembrane region" description="Helical" evidence="7">
    <location>
        <begin position="343"/>
        <end position="365"/>
    </location>
</feature>
<name>A0A178LTX7_9CHLR</name>
<evidence type="ECO:0000259" key="9">
    <source>
        <dbReference type="Pfam" id="PF00662"/>
    </source>
</evidence>
<protein>
    <submittedName>
        <fullName evidence="10">NADH-quinone oxidoreductase subunit L</fullName>
    </submittedName>
</protein>
<dbReference type="GO" id="GO:0015990">
    <property type="term" value="P:electron transport coupled proton transport"/>
    <property type="evidence" value="ECO:0007669"/>
    <property type="project" value="TreeGrafter"/>
</dbReference>
<proteinExistence type="predicted"/>
<feature type="compositionally biased region" description="Basic and acidic residues" evidence="6">
    <location>
        <begin position="510"/>
        <end position="528"/>
    </location>
</feature>
<keyword evidence="4 7" id="KW-0472">Membrane</keyword>
<evidence type="ECO:0000256" key="3">
    <source>
        <dbReference type="ARBA" id="ARBA00022989"/>
    </source>
</evidence>
<comment type="subcellular location">
    <subcellularLocation>
        <location evidence="1">Endomembrane system</location>
        <topology evidence="1">Multi-pass membrane protein</topology>
    </subcellularLocation>
    <subcellularLocation>
        <location evidence="5">Membrane</location>
        <topology evidence="5">Multi-pass membrane protein</topology>
    </subcellularLocation>
</comment>
<dbReference type="PANTHER" id="PTHR42829:SF2">
    <property type="entry name" value="NADH-UBIQUINONE OXIDOREDUCTASE CHAIN 5"/>
    <property type="match status" value="1"/>
</dbReference>
<feature type="transmembrane region" description="Helical" evidence="7">
    <location>
        <begin position="315"/>
        <end position="336"/>
    </location>
</feature>
<keyword evidence="2 5" id="KW-0812">Transmembrane</keyword>
<feature type="transmembrane region" description="Helical" evidence="7">
    <location>
        <begin position="244"/>
        <end position="264"/>
    </location>
</feature>
<keyword evidence="11" id="KW-1185">Reference proteome</keyword>
<dbReference type="GO" id="GO:0012505">
    <property type="term" value="C:endomembrane system"/>
    <property type="evidence" value="ECO:0007669"/>
    <property type="project" value="UniProtKB-SubCell"/>
</dbReference>
<accession>A0A178LTX7</accession>
<feature type="domain" description="NADH:quinone oxidoreductase/Mrp antiporter transmembrane" evidence="8">
    <location>
        <begin position="159"/>
        <end position="477"/>
    </location>
</feature>
<evidence type="ECO:0000313" key="10">
    <source>
        <dbReference type="EMBL" id="OAN37060.1"/>
    </source>
</evidence>
<dbReference type="InterPro" id="IPR001516">
    <property type="entry name" value="Proton_antipo_N"/>
</dbReference>
<dbReference type="GO" id="GO:0008137">
    <property type="term" value="F:NADH dehydrogenase (ubiquinone) activity"/>
    <property type="evidence" value="ECO:0007669"/>
    <property type="project" value="InterPro"/>
</dbReference>
<feature type="domain" description="NADH-Ubiquinone oxidoreductase (complex I) chain 5 N-terminal" evidence="9">
    <location>
        <begin position="93"/>
        <end position="143"/>
    </location>
</feature>
<dbReference type="EMBL" id="LWQS01000114">
    <property type="protein sequence ID" value="OAN37060.1"/>
    <property type="molecule type" value="Genomic_DNA"/>
</dbReference>
<keyword evidence="3 7" id="KW-1133">Transmembrane helix</keyword>
<evidence type="ECO:0000313" key="11">
    <source>
        <dbReference type="Proteomes" id="UP000078287"/>
    </source>
</evidence>
<feature type="transmembrane region" description="Helical" evidence="7">
    <location>
        <begin position="165"/>
        <end position="184"/>
    </location>
</feature>
<evidence type="ECO:0000259" key="8">
    <source>
        <dbReference type="Pfam" id="PF00361"/>
    </source>
</evidence>
<evidence type="ECO:0000256" key="4">
    <source>
        <dbReference type="ARBA" id="ARBA00023136"/>
    </source>
</evidence>